<dbReference type="Gene3D" id="3.90.320.10">
    <property type="match status" value="1"/>
</dbReference>
<gene>
    <name evidence="1" type="ORF">COU46_01290</name>
</gene>
<evidence type="ECO:0000313" key="1">
    <source>
        <dbReference type="EMBL" id="PIR70490.1"/>
    </source>
</evidence>
<evidence type="ECO:0008006" key="3">
    <source>
        <dbReference type="Google" id="ProtNLM"/>
    </source>
</evidence>
<dbReference type="EMBL" id="PFCN01000016">
    <property type="protein sequence ID" value="PIR70490.1"/>
    <property type="molecule type" value="Genomic_DNA"/>
</dbReference>
<sequence length="264" mass="30320">MSWYKDAATFKETCGYQVNGSWYPRVTRILQVKAKPALENFFREMDSYASAEEVKNRSAIEGTLIHEVAQKILLGGRPEIPVNIKPAIAGFEDLCEKRNIFAHPEFMERRIWSYRDKFAGTIDAMAVIDGKFGVMDIKTSTGFYPEYNLQTAAYVSALLEPEIKNALSLSQNVQTRWILRIDQHKICKTCGARLREKGGRSKIRNGRSRAVAPCPDDTHDWGEIEGDAELKEFPYFRDDIKAFLAAKTLWEWENSYWLRSIGYL</sequence>
<accession>A0A2H0TG13</accession>
<protein>
    <recommendedName>
        <fullName evidence="3">PD-(D/E)XK endonuclease-like domain-containing protein</fullName>
    </recommendedName>
</protein>
<reference evidence="2" key="1">
    <citation type="submission" date="2017-09" db="EMBL/GenBank/DDBJ databases">
        <title>Depth-based differentiation of microbial function through sediment-hosted aquifers and enrichment of novel symbionts in the deep terrestrial subsurface.</title>
        <authorList>
            <person name="Probst A.J."/>
            <person name="Ladd B."/>
            <person name="Jarett J.K."/>
            <person name="Geller-Mcgrath D.E."/>
            <person name="Sieber C.M.K."/>
            <person name="Emerson J.B."/>
            <person name="Anantharaman K."/>
            <person name="Thomas B.C."/>
            <person name="Malmstrom R."/>
            <person name="Stieglmeier M."/>
            <person name="Klingl A."/>
            <person name="Woyke T."/>
            <person name="Ryan C.M."/>
            <person name="Banfield J.F."/>
        </authorList>
    </citation>
    <scope>NUCLEOTIDE SEQUENCE [LARGE SCALE GENOMIC DNA]</scope>
</reference>
<name>A0A2H0TG13_9BACT</name>
<dbReference type="AlphaFoldDB" id="A0A2H0TG13"/>
<dbReference type="InterPro" id="IPR011604">
    <property type="entry name" value="PDDEXK-like_dom_sf"/>
</dbReference>
<comment type="caution">
    <text evidence="1">The sequence shown here is derived from an EMBL/GenBank/DDBJ whole genome shotgun (WGS) entry which is preliminary data.</text>
</comment>
<evidence type="ECO:0000313" key="2">
    <source>
        <dbReference type="Proteomes" id="UP000229383"/>
    </source>
</evidence>
<proteinExistence type="predicted"/>
<dbReference type="Proteomes" id="UP000229383">
    <property type="component" value="Unassembled WGS sequence"/>
</dbReference>
<organism evidence="1 2">
    <name type="scientific">Candidatus Niyogibacteria bacterium CG10_big_fil_rev_8_21_14_0_10_42_19</name>
    <dbReference type="NCBI Taxonomy" id="1974725"/>
    <lineage>
        <taxon>Bacteria</taxon>
        <taxon>Candidatus Niyogiibacteriota</taxon>
    </lineage>
</organism>